<keyword evidence="2" id="KW-0732">Signal</keyword>
<dbReference type="PANTHER" id="PTHR43730">
    <property type="entry name" value="BETA-MANNOSIDASE"/>
    <property type="match status" value="1"/>
</dbReference>
<keyword evidence="1" id="KW-0326">Glycosidase</keyword>
<protein>
    <submittedName>
        <fullName evidence="3">Uncharacterized protein</fullName>
    </submittedName>
</protein>
<evidence type="ECO:0000256" key="1">
    <source>
        <dbReference type="ARBA" id="ARBA00023295"/>
    </source>
</evidence>
<dbReference type="GO" id="GO:0004567">
    <property type="term" value="F:beta-mannosidase activity"/>
    <property type="evidence" value="ECO:0007669"/>
    <property type="project" value="TreeGrafter"/>
</dbReference>
<dbReference type="InterPro" id="IPR008979">
    <property type="entry name" value="Galactose-bd-like_sf"/>
</dbReference>
<dbReference type="AlphaFoldDB" id="A0A7R9DW90"/>
<evidence type="ECO:0000256" key="2">
    <source>
        <dbReference type="SAM" id="SignalP"/>
    </source>
</evidence>
<proteinExistence type="predicted"/>
<dbReference type="InterPro" id="IPR050887">
    <property type="entry name" value="Beta-mannosidase_GH2"/>
</dbReference>
<keyword evidence="1" id="KW-0378">Hydrolase</keyword>
<organism evidence="3">
    <name type="scientific">Timema poppense</name>
    <name type="common">Walking stick</name>
    <dbReference type="NCBI Taxonomy" id="170557"/>
    <lineage>
        <taxon>Eukaryota</taxon>
        <taxon>Metazoa</taxon>
        <taxon>Ecdysozoa</taxon>
        <taxon>Arthropoda</taxon>
        <taxon>Hexapoda</taxon>
        <taxon>Insecta</taxon>
        <taxon>Pterygota</taxon>
        <taxon>Neoptera</taxon>
        <taxon>Polyneoptera</taxon>
        <taxon>Phasmatodea</taxon>
        <taxon>Timematodea</taxon>
        <taxon>Timematoidea</taxon>
        <taxon>Timematidae</taxon>
        <taxon>Timema</taxon>
    </lineage>
</organism>
<dbReference type="GO" id="GO:0006516">
    <property type="term" value="P:glycoprotein catabolic process"/>
    <property type="evidence" value="ECO:0007669"/>
    <property type="project" value="TreeGrafter"/>
</dbReference>
<dbReference type="EMBL" id="OD064833">
    <property type="protein sequence ID" value="CAD7421823.1"/>
    <property type="molecule type" value="Genomic_DNA"/>
</dbReference>
<reference evidence="3" key="1">
    <citation type="submission" date="2020-11" db="EMBL/GenBank/DDBJ databases">
        <authorList>
            <person name="Tran Van P."/>
        </authorList>
    </citation>
    <scope>NUCLEOTIDE SEQUENCE</scope>
</reference>
<dbReference type="SUPFAM" id="SSF49785">
    <property type="entry name" value="Galactose-binding domain-like"/>
    <property type="match status" value="1"/>
</dbReference>
<feature type="signal peptide" evidence="2">
    <location>
        <begin position="1"/>
        <end position="19"/>
    </location>
</feature>
<sequence>MFMWVLCVWVLGAGTRVGAYTHYYTHSLSLDQAWTVNNTAREIQVPATVPGGIYSDLQDSGVLGDILYRFNDEEYYRADVTS</sequence>
<name>A0A7R9DW90_TIMPO</name>
<accession>A0A7R9DW90</accession>
<evidence type="ECO:0000313" key="3">
    <source>
        <dbReference type="EMBL" id="CAD7421823.1"/>
    </source>
</evidence>
<dbReference type="Gene3D" id="2.60.120.260">
    <property type="entry name" value="Galactose-binding domain-like"/>
    <property type="match status" value="1"/>
</dbReference>
<gene>
    <name evidence="3" type="ORF">TPSB3V08_LOCUS15238</name>
</gene>
<feature type="chain" id="PRO_5030671806" evidence="2">
    <location>
        <begin position="20"/>
        <end position="82"/>
    </location>
</feature>
<dbReference type="PANTHER" id="PTHR43730:SF1">
    <property type="entry name" value="BETA-MANNOSIDASE"/>
    <property type="match status" value="1"/>
</dbReference>